<reference evidence="3" key="1">
    <citation type="submission" date="2017-02" db="UniProtKB">
        <authorList>
            <consortium name="WormBaseParasite"/>
        </authorList>
    </citation>
    <scope>IDENTIFICATION</scope>
</reference>
<evidence type="ECO:0000313" key="2">
    <source>
        <dbReference type="Proteomes" id="UP000276776"/>
    </source>
</evidence>
<evidence type="ECO:0000313" key="1">
    <source>
        <dbReference type="EMBL" id="VDM99710.1"/>
    </source>
</evidence>
<dbReference type="Proteomes" id="UP000276776">
    <property type="component" value="Unassembled WGS sequence"/>
</dbReference>
<protein>
    <submittedName>
        <fullName evidence="3">Syntaxin-5_N domain-containing protein</fullName>
    </submittedName>
</protein>
<dbReference type="EMBL" id="UYYF01001269">
    <property type="protein sequence ID" value="VDM99710.1"/>
    <property type="molecule type" value="Genomic_DNA"/>
</dbReference>
<name>A0A0N5CSV6_THECL</name>
<accession>A0A0N5CSV6</accession>
<dbReference type="AlphaFoldDB" id="A0A0N5CSV6"/>
<organism evidence="3">
    <name type="scientific">Thelazia callipaeda</name>
    <name type="common">Oriental eyeworm</name>
    <name type="synonym">Parasitic nematode</name>
    <dbReference type="NCBI Taxonomy" id="103827"/>
    <lineage>
        <taxon>Eukaryota</taxon>
        <taxon>Metazoa</taxon>
        <taxon>Ecdysozoa</taxon>
        <taxon>Nematoda</taxon>
        <taxon>Chromadorea</taxon>
        <taxon>Rhabditida</taxon>
        <taxon>Spirurina</taxon>
        <taxon>Spiruromorpha</taxon>
        <taxon>Thelazioidea</taxon>
        <taxon>Thelaziidae</taxon>
        <taxon>Thelazia</taxon>
    </lineage>
</organism>
<keyword evidence="2" id="KW-1185">Reference proteome</keyword>
<proteinExistence type="predicted"/>
<evidence type="ECO:0000313" key="3">
    <source>
        <dbReference type="WBParaSite" id="TCLT_0000331201-mRNA-1"/>
    </source>
</evidence>
<dbReference type="WBParaSite" id="TCLT_0000331201-mRNA-1">
    <property type="protein sequence ID" value="TCLT_0000331201-mRNA-1"/>
    <property type="gene ID" value="TCLT_0000331201"/>
</dbReference>
<sequence>METLQPFPARSDSAIHFQQLVRDLKWVSTTLSQAHSSLIKARHNKKLH</sequence>
<reference evidence="1 2" key="2">
    <citation type="submission" date="2018-11" db="EMBL/GenBank/DDBJ databases">
        <authorList>
            <consortium name="Pathogen Informatics"/>
        </authorList>
    </citation>
    <scope>NUCLEOTIDE SEQUENCE [LARGE SCALE GENOMIC DNA]</scope>
</reference>
<gene>
    <name evidence="1" type="ORF">TCLT_LOCUS3307</name>
</gene>